<reference evidence="2 3" key="1">
    <citation type="journal article" date="2012" name="Nat. Biotechnol.">
        <title>Draft genome sequence of pigeonpea (Cajanus cajan), an orphan legume crop of resource-poor farmers.</title>
        <authorList>
            <person name="Varshney R.K."/>
            <person name="Chen W."/>
            <person name="Li Y."/>
            <person name="Bharti A.K."/>
            <person name="Saxena R.K."/>
            <person name="Schlueter J.A."/>
            <person name="Donoghue M.T."/>
            <person name="Azam S."/>
            <person name="Fan G."/>
            <person name="Whaley A.M."/>
            <person name="Farmer A.D."/>
            <person name="Sheridan J."/>
            <person name="Iwata A."/>
            <person name="Tuteja R."/>
            <person name="Penmetsa R.V."/>
            <person name="Wu W."/>
            <person name="Upadhyaya H.D."/>
            <person name="Yang S.P."/>
            <person name="Shah T."/>
            <person name="Saxena K.B."/>
            <person name="Michael T."/>
            <person name="McCombie W.R."/>
            <person name="Yang B."/>
            <person name="Zhang G."/>
            <person name="Yang H."/>
            <person name="Wang J."/>
            <person name="Spillane C."/>
            <person name="Cook D.R."/>
            <person name="May G.D."/>
            <person name="Xu X."/>
            <person name="Jackson S.A."/>
        </authorList>
    </citation>
    <scope>NUCLEOTIDE SEQUENCE [LARGE SCALE GENOMIC DNA]</scope>
    <source>
        <strain evidence="3">cv. Asha</strain>
    </source>
</reference>
<feature type="compositionally biased region" description="Basic and acidic residues" evidence="1">
    <location>
        <begin position="48"/>
        <end position="73"/>
    </location>
</feature>
<dbReference type="AlphaFoldDB" id="A0A151SXY9"/>
<dbReference type="Gramene" id="C.cajan_14685.t">
    <property type="protein sequence ID" value="C.cajan_14685.t.cds1"/>
    <property type="gene ID" value="C.cajan_14685"/>
</dbReference>
<evidence type="ECO:0000256" key="1">
    <source>
        <dbReference type="SAM" id="MobiDB-lite"/>
    </source>
</evidence>
<protein>
    <submittedName>
        <fullName evidence="2">Uncharacterized protein</fullName>
    </submittedName>
</protein>
<name>A0A151SXY9_CAJCA</name>
<dbReference type="Proteomes" id="UP000075243">
    <property type="component" value="Chromosome 10"/>
</dbReference>
<proteinExistence type="predicted"/>
<feature type="region of interest" description="Disordered" evidence="1">
    <location>
        <begin position="1"/>
        <end position="117"/>
    </location>
</feature>
<dbReference type="STRING" id="3821.A0A151SXY9"/>
<keyword evidence="3" id="KW-1185">Reference proteome</keyword>
<evidence type="ECO:0000313" key="2">
    <source>
        <dbReference type="EMBL" id="KYP59679.1"/>
    </source>
</evidence>
<sequence length="117" mass="13345">MAAEVINVPPESLDQSPSASAAPPPDAAPPDDDLPAPPLPPPPRRRDRRDDRDLDRHPNRGRGSDYYDRERDFKRRRSPSPGYRDRRYSPPPPSRRSPPPYKRSRRGSPRGYGPDDR</sequence>
<feature type="compositionally biased region" description="Pro residues" evidence="1">
    <location>
        <begin position="89"/>
        <end position="101"/>
    </location>
</feature>
<gene>
    <name evidence="2" type="ORF">KK1_015116</name>
</gene>
<organism evidence="2 3">
    <name type="scientific">Cajanus cajan</name>
    <name type="common">Pigeon pea</name>
    <name type="synonym">Cajanus indicus</name>
    <dbReference type="NCBI Taxonomy" id="3821"/>
    <lineage>
        <taxon>Eukaryota</taxon>
        <taxon>Viridiplantae</taxon>
        <taxon>Streptophyta</taxon>
        <taxon>Embryophyta</taxon>
        <taxon>Tracheophyta</taxon>
        <taxon>Spermatophyta</taxon>
        <taxon>Magnoliopsida</taxon>
        <taxon>eudicotyledons</taxon>
        <taxon>Gunneridae</taxon>
        <taxon>Pentapetalae</taxon>
        <taxon>rosids</taxon>
        <taxon>fabids</taxon>
        <taxon>Fabales</taxon>
        <taxon>Fabaceae</taxon>
        <taxon>Papilionoideae</taxon>
        <taxon>50 kb inversion clade</taxon>
        <taxon>NPAAA clade</taxon>
        <taxon>indigoferoid/millettioid clade</taxon>
        <taxon>Phaseoleae</taxon>
        <taxon>Cajanus</taxon>
    </lineage>
</organism>
<accession>A0A151SXY9</accession>
<dbReference type="EMBL" id="CM003612">
    <property type="protein sequence ID" value="KYP59679.1"/>
    <property type="molecule type" value="Genomic_DNA"/>
</dbReference>
<evidence type="ECO:0000313" key="3">
    <source>
        <dbReference type="Proteomes" id="UP000075243"/>
    </source>
</evidence>